<evidence type="ECO:0000259" key="6">
    <source>
        <dbReference type="Pfam" id="PF04455"/>
    </source>
</evidence>
<evidence type="ECO:0000313" key="10">
    <source>
        <dbReference type="Proteomes" id="UP000612893"/>
    </source>
</evidence>
<dbReference type="RefSeq" id="WP_338203506.1">
    <property type="nucleotide sequence ID" value="NZ_JAEKNR010000176.1"/>
</dbReference>
<dbReference type="GO" id="GO:0008473">
    <property type="term" value="F:ornithine cyclodeaminase activity"/>
    <property type="evidence" value="ECO:0007669"/>
    <property type="project" value="UniProtKB-EC"/>
</dbReference>
<dbReference type="Gene3D" id="3.30.70.2690">
    <property type="entry name" value="LOR/SDH bifunctional enzyme, conserved domain"/>
    <property type="match status" value="1"/>
</dbReference>
<evidence type="ECO:0000259" key="8">
    <source>
        <dbReference type="Pfam" id="PF21571"/>
    </source>
</evidence>
<keyword evidence="4" id="KW-0456">Lyase</keyword>
<dbReference type="Pfam" id="PF21571">
    <property type="entry name" value="ArgZ-like_C_1st"/>
    <property type="match status" value="1"/>
</dbReference>
<feature type="domain" description="LOR/SDH bifunctional enzyme conserved" evidence="6">
    <location>
        <begin position="11"/>
        <end position="104"/>
    </location>
</feature>
<reference evidence="9" key="1">
    <citation type="submission" date="2020-10" db="EMBL/GenBank/DDBJ databases">
        <title>Ca. Dormibacterota MAGs.</title>
        <authorList>
            <person name="Montgomery K."/>
        </authorList>
    </citation>
    <scope>NUCLEOTIDE SEQUENCE [LARGE SCALE GENOMIC DNA]</scope>
    <source>
        <strain evidence="9">SC8812_S17_10</strain>
    </source>
</reference>
<dbReference type="Proteomes" id="UP000612893">
    <property type="component" value="Unassembled WGS sequence"/>
</dbReference>
<dbReference type="InterPro" id="IPR048964">
    <property type="entry name" value="ArgZ/ArgE-like_C_1st"/>
</dbReference>
<proteinExistence type="predicted"/>
<accession>A0A934K4H9</accession>
<evidence type="ECO:0000256" key="4">
    <source>
        <dbReference type="ARBA" id="ARBA00023239"/>
    </source>
</evidence>
<organism evidence="9 10">
    <name type="scientific">Candidatus Nephthysia bennettiae</name>
    <dbReference type="NCBI Taxonomy" id="3127016"/>
    <lineage>
        <taxon>Bacteria</taxon>
        <taxon>Bacillati</taxon>
        <taxon>Candidatus Dormiibacterota</taxon>
        <taxon>Candidatus Dormibacteria</taxon>
        <taxon>Candidatus Dormibacterales</taxon>
        <taxon>Candidatus Dormibacteraceae</taxon>
        <taxon>Candidatus Nephthysia</taxon>
    </lineage>
</organism>
<evidence type="ECO:0000256" key="5">
    <source>
        <dbReference type="ARBA" id="ARBA00066346"/>
    </source>
</evidence>
<dbReference type="InterPro" id="IPR005239">
    <property type="entry name" value="ArgZ/ArgE-like"/>
</dbReference>
<feature type="domain" description="Arginine dihydrolase ArgZ/ArgE-like C-terminal second subdomain" evidence="7">
    <location>
        <begin position="190"/>
        <end position="401"/>
    </location>
</feature>
<gene>
    <name evidence="9" type="ORF">JF922_17575</name>
</gene>
<feature type="domain" description="Arginine dihydrolase ArgZ/ArgE-like C-terminal first subdomain" evidence="8">
    <location>
        <begin position="106"/>
        <end position="188"/>
    </location>
</feature>
<keyword evidence="3" id="KW-0520">NAD</keyword>
<protein>
    <recommendedName>
        <fullName evidence="5">ornithine cyclodeaminase</fullName>
        <ecNumber evidence="5">4.3.1.12</ecNumber>
    </recommendedName>
</protein>
<name>A0A934K4H9_9BACT</name>
<dbReference type="CDD" id="cd12144">
    <property type="entry name" value="SDH_N_domain"/>
    <property type="match status" value="1"/>
</dbReference>
<dbReference type="Gene3D" id="3.40.50.10690">
    <property type="entry name" value="putative lor/sdh protein like domains"/>
    <property type="match status" value="1"/>
</dbReference>
<dbReference type="AlphaFoldDB" id="A0A934K4H9"/>
<keyword evidence="10" id="KW-1185">Reference proteome</keyword>
<evidence type="ECO:0000259" key="7">
    <source>
        <dbReference type="Pfam" id="PF21570"/>
    </source>
</evidence>
<dbReference type="Pfam" id="PF04455">
    <property type="entry name" value="Saccharop_dh_N"/>
    <property type="match status" value="1"/>
</dbReference>
<evidence type="ECO:0000256" key="2">
    <source>
        <dbReference type="ARBA" id="ARBA00022741"/>
    </source>
</evidence>
<dbReference type="EC" id="4.3.1.12" evidence="5"/>
<dbReference type="EMBL" id="JAEKNR010000176">
    <property type="protein sequence ID" value="MBJ7599874.1"/>
    <property type="molecule type" value="Genomic_DNA"/>
</dbReference>
<comment type="caution">
    <text evidence="9">The sequence shown here is derived from an EMBL/GenBank/DDBJ whole genome shotgun (WGS) entry which is preliminary data.</text>
</comment>
<comment type="cofactor">
    <cofactor evidence="1">
        <name>NAD(+)</name>
        <dbReference type="ChEBI" id="CHEBI:57540"/>
    </cofactor>
</comment>
<dbReference type="InterPro" id="IPR048963">
    <property type="entry name" value="ArgZ/ArgE-like_C_2nd"/>
</dbReference>
<dbReference type="GO" id="GO:0000166">
    <property type="term" value="F:nucleotide binding"/>
    <property type="evidence" value="ECO:0007669"/>
    <property type="project" value="UniProtKB-KW"/>
</dbReference>
<evidence type="ECO:0000256" key="1">
    <source>
        <dbReference type="ARBA" id="ARBA00001911"/>
    </source>
</evidence>
<keyword evidence="2" id="KW-0547">Nucleotide-binding</keyword>
<dbReference type="NCBIfam" id="TIGR00300">
    <property type="entry name" value="TIGR00300 family protein"/>
    <property type="match status" value="1"/>
</dbReference>
<dbReference type="Pfam" id="PF21570">
    <property type="entry name" value="ArgZ-like_C_2nd"/>
    <property type="match status" value="1"/>
</dbReference>
<sequence>MTQRLAALLILEGHIIDSMMLPQLMDLVMDLGGAFDIQELRVGHHKTDTSFCRIEVTAPEAETLDEIVRHARELGARVASEEPVKTELVTQAGVYPEGFYSTSNMPTQVLIDGGWAEVDKQEMDCAIAIDREAHRAWCIPFYQAEPGLEVVVGHSGVRVSPLERSRQTEIFSFMASEVSAEKPKKLLIGKIAAEMKAARADGGRILVVSGPAVVHTGAGRYLSRLIELGFVQVLFAGNALAVHDVEAALFGTALGVNLESGLPIEHGHEHHMRAINRVRRAGSLRAMVESGELQSGVMKTAIDHGVDIVLAGSVRDDGPLPDVITDMGEAQKRMREAVPNVRLALMLATMLHSIATGNMLPANVRTVCVDMNPAVVTKLADRGSWQSIGLVTDVESFLRELALVIESEP</sequence>
<evidence type="ECO:0000256" key="3">
    <source>
        <dbReference type="ARBA" id="ARBA00023027"/>
    </source>
</evidence>
<dbReference type="InterPro" id="IPR043009">
    <property type="entry name" value="LOR/SDH_bifunc_enz_cons_dom_sf"/>
</dbReference>
<dbReference type="InterPro" id="IPR007545">
    <property type="entry name" value="LOR/SDH_bifunc_enz_cons_dom"/>
</dbReference>
<evidence type="ECO:0000313" key="9">
    <source>
        <dbReference type="EMBL" id="MBJ7599874.1"/>
    </source>
</evidence>